<gene>
    <name evidence="2" type="ORF">OBBRIDRAFT_888291</name>
</gene>
<protein>
    <submittedName>
        <fullName evidence="2">Uncharacterized protein</fullName>
    </submittedName>
</protein>
<keyword evidence="3" id="KW-1185">Reference proteome</keyword>
<accession>A0A8E2AZT1</accession>
<evidence type="ECO:0000313" key="3">
    <source>
        <dbReference type="Proteomes" id="UP000250043"/>
    </source>
</evidence>
<name>A0A8E2AZT1_9APHY</name>
<sequence>MASPSMLETRSMRVTGRIIREGKVDADIAENENIEKLPNVGVAVTRAPKVSMTDSHDHEVAHDPTSVSQHKDG</sequence>
<reference evidence="2 3" key="1">
    <citation type="submission" date="2016-07" db="EMBL/GenBank/DDBJ databases">
        <title>Draft genome of the white-rot fungus Obba rivulosa 3A-2.</title>
        <authorList>
            <consortium name="DOE Joint Genome Institute"/>
            <person name="Miettinen O."/>
            <person name="Riley R."/>
            <person name="Acob R."/>
            <person name="Barry K."/>
            <person name="Cullen D."/>
            <person name="De Vries R."/>
            <person name="Hainaut M."/>
            <person name="Hatakka A."/>
            <person name="Henrissat B."/>
            <person name="Hilden K."/>
            <person name="Kuo R."/>
            <person name="Labutti K."/>
            <person name="Lipzen A."/>
            <person name="Makela M.R."/>
            <person name="Sandor L."/>
            <person name="Spatafora J.W."/>
            <person name="Grigoriev I.V."/>
            <person name="Hibbett D.S."/>
        </authorList>
    </citation>
    <scope>NUCLEOTIDE SEQUENCE [LARGE SCALE GENOMIC DNA]</scope>
    <source>
        <strain evidence="2 3">3A-2</strain>
    </source>
</reference>
<organism evidence="2 3">
    <name type="scientific">Obba rivulosa</name>
    <dbReference type="NCBI Taxonomy" id="1052685"/>
    <lineage>
        <taxon>Eukaryota</taxon>
        <taxon>Fungi</taxon>
        <taxon>Dikarya</taxon>
        <taxon>Basidiomycota</taxon>
        <taxon>Agaricomycotina</taxon>
        <taxon>Agaricomycetes</taxon>
        <taxon>Polyporales</taxon>
        <taxon>Gelatoporiaceae</taxon>
        <taxon>Obba</taxon>
    </lineage>
</organism>
<dbReference type="AlphaFoldDB" id="A0A8E2AZT1"/>
<dbReference type="EMBL" id="KV722423">
    <property type="protein sequence ID" value="OCH89602.1"/>
    <property type="molecule type" value="Genomic_DNA"/>
</dbReference>
<evidence type="ECO:0000313" key="2">
    <source>
        <dbReference type="EMBL" id="OCH89602.1"/>
    </source>
</evidence>
<evidence type="ECO:0000256" key="1">
    <source>
        <dbReference type="SAM" id="MobiDB-lite"/>
    </source>
</evidence>
<dbReference type="Proteomes" id="UP000250043">
    <property type="component" value="Unassembled WGS sequence"/>
</dbReference>
<dbReference type="Gene3D" id="2.30.30.1060">
    <property type="match status" value="1"/>
</dbReference>
<feature type="region of interest" description="Disordered" evidence="1">
    <location>
        <begin position="50"/>
        <end position="73"/>
    </location>
</feature>
<proteinExistence type="predicted"/>